<keyword evidence="1" id="KW-0813">Transport</keyword>
<sequence>MLLGLVDVAILGHASSTELGGASIGRSIGFASLSLGIGASSALEPLAAQAVGAGEDEQAWHALVATLKACTLVWAPCALLAIAATFALEPIGIDRALVGPARAFLVAQMPGLLGFTLFLTAKTYLQAHRVTVPALVATVVANVVNVIVCNALVHAELRAFGHSMSLGFRPLGALGAGMASSVASIVMAVWMVIAAYRRRPPLSPTRPKDAASTKKVLRLGMPIGMQLLTEIGVFSLVAVLAGRLGAVAVASHQIAIGLASFTFMGVLGISGATAVRVGHAIGERRSPRQPGLLGIGLGAAFMLVSGAVFLTIPELLIRLFTDDPNVVALGVTLLRIAAGFQLFDGVQGVAAGALRGAGDVRMAFVVNLAAHWLVGFPLAMLLGFHLHWGAPGFWWGLLVGLFLVAVFLTWRFVVITRGPVGRV</sequence>
<evidence type="ECO:0000256" key="1">
    <source>
        <dbReference type="ARBA" id="ARBA00022448"/>
    </source>
</evidence>
<feature type="transmembrane region" description="Helical" evidence="2">
    <location>
        <begin position="364"/>
        <end position="386"/>
    </location>
</feature>
<evidence type="ECO:0000313" key="3">
    <source>
        <dbReference type="EMBL" id="AKV02514.1"/>
    </source>
</evidence>
<feature type="transmembrane region" description="Helical" evidence="2">
    <location>
        <begin position="254"/>
        <end position="278"/>
    </location>
</feature>
<keyword evidence="4" id="KW-1185">Reference proteome</keyword>
<evidence type="ECO:0000256" key="2">
    <source>
        <dbReference type="SAM" id="Phobius"/>
    </source>
</evidence>
<dbReference type="Proteomes" id="UP000064967">
    <property type="component" value="Chromosome"/>
</dbReference>
<feature type="transmembrane region" description="Helical" evidence="2">
    <location>
        <begin position="216"/>
        <end position="242"/>
    </location>
</feature>
<feature type="transmembrane region" description="Helical" evidence="2">
    <location>
        <begin position="173"/>
        <end position="196"/>
    </location>
</feature>
<accession>A0A0K1Q9U7</accession>
<dbReference type="EMBL" id="CP012333">
    <property type="protein sequence ID" value="AKV02514.1"/>
    <property type="molecule type" value="Genomic_DNA"/>
</dbReference>
<dbReference type="PANTHER" id="PTHR43298">
    <property type="entry name" value="MULTIDRUG RESISTANCE PROTEIN NORM-RELATED"/>
    <property type="match status" value="1"/>
</dbReference>
<proteinExistence type="predicted"/>
<gene>
    <name evidence="3" type="ORF">AKJ09_09177</name>
</gene>
<name>A0A0K1Q9U7_9BACT</name>
<feature type="transmembrane region" description="Helical" evidence="2">
    <location>
        <begin position="100"/>
        <end position="120"/>
    </location>
</feature>
<organism evidence="3 4">
    <name type="scientific">Labilithrix luteola</name>
    <dbReference type="NCBI Taxonomy" id="1391654"/>
    <lineage>
        <taxon>Bacteria</taxon>
        <taxon>Pseudomonadati</taxon>
        <taxon>Myxococcota</taxon>
        <taxon>Polyangia</taxon>
        <taxon>Polyangiales</taxon>
        <taxon>Labilitrichaceae</taxon>
        <taxon>Labilithrix</taxon>
    </lineage>
</organism>
<dbReference type="InterPro" id="IPR050222">
    <property type="entry name" value="MATE_MdtK"/>
</dbReference>
<dbReference type="CDD" id="cd13131">
    <property type="entry name" value="MATE_NorM_like"/>
    <property type="match status" value="1"/>
</dbReference>
<dbReference type="GO" id="GO:0015297">
    <property type="term" value="F:antiporter activity"/>
    <property type="evidence" value="ECO:0007669"/>
    <property type="project" value="InterPro"/>
</dbReference>
<dbReference type="GO" id="GO:0005886">
    <property type="term" value="C:plasma membrane"/>
    <property type="evidence" value="ECO:0007669"/>
    <property type="project" value="TreeGrafter"/>
</dbReference>
<evidence type="ECO:0000313" key="4">
    <source>
        <dbReference type="Proteomes" id="UP000064967"/>
    </source>
</evidence>
<reference evidence="3 4" key="1">
    <citation type="submission" date="2015-08" db="EMBL/GenBank/DDBJ databases">
        <authorList>
            <person name="Babu N.S."/>
            <person name="Beckwith C.J."/>
            <person name="Beseler K.G."/>
            <person name="Brison A."/>
            <person name="Carone J.V."/>
            <person name="Caskin T.P."/>
            <person name="Diamond M."/>
            <person name="Durham M.E."/>
            <person name="Foxe J.M."/>
            <person name="Go M."/>
            <person name="Henderson B.A."/>
            <person name="Jones I.B."/>
            <person name="McGettigan J.A."/>
            <person name="Micheletti S.J."/>
            <person name="Nasrallah M.E."/>
            <person name="Ortiz D."/>
            <person name="Piller C.R."/>
            <person name="Privatt S.R."/>
            <person name="Schneider S.L."/>
            <person name="Sharp S."/>
            <person name="Smith T.C."/>
            <person name="Stanton J.D."/>
            <person name="Ullery H.E."/>
            <person name="Wilson R.J."/>
            <person name="Serrano M.G."/>
            <person name="Buck G."/>
            <person name="Lee V."/>
            <person name="Wang Y."/>
            <person name="Carvalho R."/>
            <person name="Voegtly L."/>
            <person name="Shi R."/>
            <person name="Duckworth R."/>
            <person name="Johnson A."/>
            <person name="Loviza R."/>
            <person name="Walstead R."/>
            <person name="Shah Z."/>
            <person name="Kiflezghi M."/>
            <person name="Wade K."/>
            <person name="Ball S.L."/>
            <person name="Bradley K.W."/>
            <person name="Asai D.J."/>
            <person name="Bowman C.A."/>
            <person name="Russell D.A."/>
            <person name="Pope W.H."/>
            <person name="Jacobs-Sera D."/>
            <person name="Hendrix R.W."/>
            <person name="Hatfull G.F."/>
        </authorList>
    </citation>
    <scope>NUCLEOTIDE SEQUENCE [LARGE SCALE GENOMIC DNA]</scope>
    <source>
        <strain evidence="3 4">DSM 27648</strain>
    </source>
</reference>
<dbReference type="InterPro" id="IPR002528">
    <property type="entry name" value="MATE_fam"/>
</dbReference>
<feature type="transmembrane region" description="Helical" evidence="2">
    <location>
        <begin position="69"/>
        <end position="88"/>
    </location>
</feature>
<dbReference type="PANTHER" id="PTHR43298:SF2">
    <property type="entry name" value="FMN_FAD EXPORTER YEEO-RELATED"/>
    <property type="match status" value="1"/>
</dbReference>
<protein>
    <submittedName>
        <fullName evidence="3">Multi antimicrobial extrusion protein</fullName>
    </submittedName>
</protein>
<feature type="transmembrane region" description="Helical" evidence="2">
    <location>
        <begin position="290"/>
        <end position="312"/>
    </location>
</feature>
<dbReference type="Pfam" id="PF01554">
    <property type="entry name" value="MatE"/>
    <property type="match status" value="2"/>
</dbReference>
<keyword evidence="2" id="KW-0812">Transmembrane</keyword>
<dbReference type="AlphaFoldDB" id="A0A0K1Q9U7"/>
<feature type="transmembrane region" description="Helical" evidence="2">
    <location>
        <begin position="132"/>
        <end position="153"/>
    </location>
</feature>
<feature type="transmembrane region" description="Helical" evidence="2">
    <location>
        <begin position="392"/>
        <end position="414"/>
    </location>
</feature>
<feature type="transmembrane region" description="Helical" evidence="2">
    <location>
        <begin position="324"/>
        <end position="343"/>
    </location>
</feature>
<keyword evidence="2" id="KW-0472">Membrane</keyword>
<dbReference type="KEGG" id="llu:AKJ09_09177"/>
<dbReference type="STRING" id="1391654.AKJ09_09177"/>
<keyword evidence="2" id="KW-1133">Transmembrane helix</keyword>
<dbReference type="NCBIfam" id="TIGR00797">
    <property type="entry name" value="matE"/>
    <property type="match status" value="1"/>
</dbReference>
<dbReference type="GO" id="GO:0042910">
    <property type="term" value="F:xenobiotic transmembrane transporter activity"/>
    <property type="evidence" value="ECO:0007669"/>
    <property type="project" value="InterPro"/>
</dbReference>